<keyword evidence="1" id="KW-0472">Membrane</keyword>
<protein>
    <recommendedName>
        <fullName evidence="4">Voltage-gated sodium channel</fullName>
    </recommendedName>
</protein>
<evidence type="ECO:0008006" key="4">
    <source>
        <dbReference type="Google" id="ProtNLM"/>
    </source>
</evidence>
<evidence type="ECO:0000313" key="2">
    <source>
        <dbReference type="EMBL" id="MBD8893146.1"/>
    </source>
</evidence>
<reference evidence="2 3" key="2">
    <citation type="journal article" date="2021" name="Int. J. Syst. Evol. Microbiol.">
        <title>Roseibium litorale sp. nov., isolated from a tidal flat sediment and proposal for the reclassification of Labrenzia polysiphoniae as Roseibium polysiphoniae comb. nov.</title>
        <authorList>
            <person name="Liu Y."/>
            <person name="Pei T."/>
            <person name="Du J."/>
            <person name="Chao M."/>
            <person name="Deng M.R."/>
            <person name="Zhu H."/>
        </authorList>
    </citation>
    <scope>NUCLEOTIDE SEQUENCE [LARGE SCALE GENOMIC DNA]</scope>
    <source>
        <strain evidence="2 3">4C16A</strain>
    </source>
</reference>
<feature type="transmembrane region" description="Helical" evidence="1">
    <location>
        <begin position="41"/>
        <end position="63"/>
    </location>
</feature>
<keyword evidence="1" id="KW-0812">Transmembrane</keyword>
<gene>
    <name evidence="2" type="ORF">IG616_16510</name>
</gene>
<dbReference type="EMBL" id="JACYXI010000011">
    <property type="protein sequence ID" value="MBD8893146.1"/>
    <property type="molecule type" value="Genomic_DNA"/>
</dbReference>
<reference evidence="3" key="1">
    <citation type="submission" date="2020-09" db="EMBL/GenBank/DDBJ databases">
        <title>The genome sequence of strain Labrenzia suaedae 4C16A.</title>
        <authorList>
            <person name="Liu Y."/>
        </authorList>
    </citation>
    <scope>NUCLEOTIDE SEQUENCE [LARGE SCALE GENOMIC DNA]</scope>
    <source>
        <strain evidence="3">4C16A</strain>
    </source>
</reference>
<name>A0ABR9CQK6_9HYPH</name>
<evidence type="ECO:0000313" key="3">
    <source>
        <dbReference type="Proteomes" id="UP000632063"/>
    </source>
</evidence>
<keyword evidence="3" id="KW-1185">Reference proteome</keyword>
<organism evidence="2 3">
    <name type="scientific">Roseibium litorale</name>
    <dbReference type="NCBI Taxonomy" id="2803841"/>
    <lineage>
        <taxon>Bacteria</taxon>
        <taxon>Pseudomonadati</taxon>
        <taxon>Pseudomonadota</taxon>
        <taxon>Alphaproteobacteria</taxon>
        <taxon>Hyphomicrobiales</taxon>
        <taxon>Stappiaceae</taxon>
        <taxon>Roseibium</taxon>
    </lineage>
</organism>
<evidence type="ECO:0000256" key="1">
    <source>
        <dbReference type="SAM" id="Phobius"/>
    </source>
</evidence>
<keyword evidence="1" id="KW-1133">Transmembrane helix</keyword>
<feature type="transmembrane region" description="Helical" evidence="1">
    <location>
        <begin position="75"/>
        <end position="98"/>
    </location>
</feature>
<dbReference type="Proteomes" id="UP000632063">
    <property type="component" value="Unassembled WGS sequence"/>
</dbReference>
<feature type="transmembrane region" description="Helical" evidence="1">
    <location>
        <begin position="180"/>
        <end position="201"/>
    </location>
</feature>
<sequence>MGKWKTFQLILDWLRTVLAAGVVITLTLSLSDWLAVEMLAILQRIMLLLVILYGLVAAARLLVQGLVFFRDIWNLFDLALLVLALMLGMPGILALLLLRMFQNFRLSAELSALFWLSTAVLKIARQLARCLGATVVLIFCAALTMTAVLRSVYPDHFGTLWISLETLLLHGLDPLPRTGLAVWLVWFVWGLAGLLWLGHVLRMLMPDFWQAVEIEEELALVEEASAGMKLMQLETRLLSEEFAVEAEAERILIRAETDRVLREVNGLRRQMEQFTRRYS</sequence>
<proteinExistence type="predicted"/>
<feature type="transmembrane region" description="Helical" evidence="1">
    <location>
        <begin position="12"/>
        <end position="35"/>
    </location>
</feature>
<feature type="transmembrane region" description="Helical" evidence="1">
    <location>
        <begin position="131"/>
        <end position="153"/>
    </location>
</feature>
<accession>A0ABR9CQK6</accession>
<comment type="caution">
    <text evidence="2">The sequence shown here is derived from an EMBL/GenBank/DDBJ whole genome shotgun (WGS) entry which is preliminary data.</text>
</comment>
<dbReference type="RefSeq" id="WP_192149269.1">
    <property type="nucleotide sequence ID" value="NZ_JACYXI010000011.1"/>
</dbReference>